<proteinExistence type="inferred from homology"/>
<comment type="catalytic activity">
    <reaction evidence="8">
        <text>D-threo-isocitrate = glyoxylate + succinate</text>
        <dbReference type="Rhea" id="RHEA:13245"/>
        <dbReference type="ChEBI" id="CHEBI:15562"/>
        <dbReference type="ChEBI" id="CHEBI:30031"/>
        <dbReference type="ChEBI" id="CHEBI:36655"/>
        <dbReference type="EC" id="4.1.3.1"/>
    </reaction>
</comment>
<comment type="caution">
    <text evidence="14">The sequence shown here is derived from an EMBL/GenBank/DDBJ whole genome shotgun (WGS) entry which is preliminary data.</text>
</comment>
<evidence type="ECO:0000313" key="14">
    <source>
        <dbReference type="EMBL" id="GGM15201.1"/>
    </source>
</evidence>
<keyword evidence="12" id="KW-0479">Metal-binding</keyword>
<dbReference type="PIRSF" id="PIRSF001362">
    <property type="entry name" value="Isocit_lyase"/>
    <property type="match status" value="1"/>
</dbReference>
<keyword evidence="5" id="KW-0329">Glyoxylate bypass</keyword>
<reference evidence="14" key="2">
    <citation type="submission" date="2020-09" db="EMBL/GenBank/DDBJ databases">
        <authorList>
            <person name="Sun Q."/>
            <person name="Ohkuma M."/>
        </authorList>
    </citation>
    <scope>NUCLEOTIDE SEQUENCE</scope>
    <source>
        <strain evidence="14">JCM 3051</strain>
    </source>
</reference>
<comment type="cofactor">
    <cofactor evidence="12">
        <name>Mg(2+)</name>
        <dbReference type="ChEBI" id="CHEBI:18420"/>
    </cofactor>
    <text evidence="12">Can also use Mn(2+) ion.</text>
</comment>
<feature type="binding site" evidence="11">
    <location>
        <position position="372"/>
    </location>
    <ligand>
        <name>substrate</name>
    </ligand>
</feature>
<reference evidence="14" key="1">
    <citation type="journal article" date="2014" name="Int. J. Syst. Evol. Microbiol.">
        <title>Complete genome sequence of Corynebacterium casei LMG S-19264T (=DSM 44701T), isolated from a smear-ripened cheese.</title>
        <authorList>
            <consortium name="US DOE Joint Genome Institute (JGI-PGF)"/>
            <person name="Walter F."/>
            <person name="Albersmeier A."/>
            <person name="Kalinowski J."/>
            <person name="Ruckert C."/>
        </authorList>
    </citation>
    <scope>NUCLEOTIDE SEQUENCE</scope>
    <source>
        <strain evidence="14">JCM 3051</strain>
    </source>
</reference>
<dbReference type="EMBL" id="BMPT01000002">
    <property type="protein sequence ID" value="GGM15201.1"/>
    <property type="molecule type" value="Genomic_DNA"/>
</dbReference>
<dbReference type="Proteomes" id="UP000655589">
    <property type="component" value="Unassembled WGS sequence"/>
</dbReference>
<dbReference type="AlphaFoldDB" id="A0A8H9GFP0"/>
<evidence type="ECO:0000256" key="8">
    <source>
        <dbReference type="ARBA" id="ARBA00023531"/>
    </source>
</evidence>
<comment type="pathway">
    <text evidence="1">Carbohydrate metabolism; glyoxylate cycle; (S)-malate from isocitrate: step 1/2.</text>
</comment>
<dbReference type="RefSeq" id="WP_212759361.1">
    <property type="nucleotide sequence ID" value="NZ_BMPT01000002.1"/>
</dbReference>
<dbReference type="Gene3D" id="3.20.20.60">
    <property type="entry name" value="Phosphoenolpyruvate-binding domains"/>
    <property type="match status" value="1"/>
</dbReference>
<dbReference type="FunFam" id="3.20.20.60:FF:000005">
    <property type="entry name" value="Isocitrate lyase"/>
    <property type="match status" value="1"/>
</dbReference>
<evidence type="ECO:0000256" key="11">
    <source>
        <dbReference type="PIRSR" id="PIRSR001362-2"/>
    </source>
</evidence>
<keyword evidence="6" id="KW-0816">Tricarboxylic acid cycle</keyword>
<feature type="binding site" evidence="11">
    <location>
        <position position="253"/>
    </location>
    <ligand>
        <name>substrate</name>
    </ligand>
</feature>
<keyword evidence="7 14" id="KW-0456">Lyase</keyword>
<dbReference type="InterPro" id="IPR040442">
    <property type="entry name" value="Pyrv_kinase-like_dom_sf"/>
</dbReference>
<dbReference type="InterPro" id="IPR006254">
    <property type="entry name" value="Isocitrate_lyase"/>
</dbReference>
<dbReference type="EC" id="4.1.3.1" evidence="4 9"/>
<feature type="binding site" evidence="11">
    <location>
        <begin position="338"/>
        <end position="342"/>
    </location>
    <ligand>
        <name>substrate</name>
    </ligand>
</feature>
<evidence type="ECO:0000256" key="1">
    <source>
        <dbReference type="ARBA" id="ARBA00004793"/>
    </source>
</evidence>
<evidence type="ECO:0000313" key="15">
    <source>
        <dbReference type="Proteomes" id="UP000655589"/>
    </source>
</evidence>
<dbReference type="GO" id="GO:0006097">
    <property type="term" value="P:glyoxylate cycle"/>
    <property type="evidence" value="ECO:0007669"/>
    <property type="project" value="UniProtKB-KW"/>
</dbReference>
<evidence type="ECO:0000256" key="10">
    <source>
        <dbReference type="PIRSR" id="PIRSR001362-1"/>
    </source>
</evidence>
<evidence type="ECO:0000256" key="9">
    <source>
        <dbReference type="NCBIfam" id="TIGR01346"/>
    </source>
</evidence>
<evidence type="ECO:0000256" key="13">
    <source>
        <dbReference type="SAM" id="MobiDB-lite"/>
    </source>
</evidence>
<feature type="binding site" evidence="11">
    <location>
        <begin position="217"/>
        <end position="218"/>
    </location>
    <ligand>
        <name>substrate</name>
    </ligand>
</feature>
<feature type="region of interest" description="Disordered" evidence="13">
    <location>
        <begin position="1"/>
        <end position="34"/>
    </location>
</feature>
<keyword evidence="15" id="KW-1185">Reference proteome</keyword>
<dbReference type="PANTHER" id="PTHR21631:SF3">
    <property type="entry name" value="BIFUNCTIONAL GLYOXYLATE CYCLE PROTEIN"/>
    <property type="match status" value="1"/>
</dbReference>
<feature type="binding site" evidence="11">
    <location>
        <begin position="116"/>
        <end position="118"/>
    </location>
    <ligand>
        <name>substrate</name>
    </ligand>
</feature>
<protein>
    <recommendedName>
        <fullName evidence="4 9">Isocitrate lyase</fullName>
        <ecNumber evidence="4 9">4.1.3.1</ecNumber>
    </recommendedName>
</protein>
<evidence type="ECO:0000256" key="7">
    <source>
        <dbReference type="ARBA" id="ARBA00023239"/>
    </source>
</evidence>
<accession>A0A8H9GFP0</accession>
<evidence type="ECO:0000256" key="12">
    <source>
        <dbReference type="PIRSR" id="PIRSR001362-3"/>
    </source>
</evidence>
<dbReference type="NCBIfam" id="TIGR01346">
    <property type="entry name" value="isocit_lyase"/>
    <property type="match status" value="1"/>
</dbReference>
<sequence>MSAPTIDPTSEATTSATTAVPAATSVRAGDQVQTADELRQTWESDPRWAGIERTYTAEDVVALRGSVGEECTLARRGAERLWRQLHEEDYINALGALTGNQAVQQVKAGLQAIYLSGWQVAGDANLAGQTYPDQSLYPANSVPAVVRRINNALLRADQIDVAENGAPTRDWLAPIVADAEAGFGGPLNAYELMKSMIQSGAAGVHWEDQLASEKKCGHLGGKVLVPTQQHIRTLNAARLAADVADVPSVVIARTDAEAATLITSDVDERDRPFITGERTSEGFYKVVNGIEPCIARAKAYAPHSDLIWMETGTPDLELARKFAEAVKADHPDQMLAYNCSPSFNWKKHLDDDTIAKFQRELGAMGFTFQFITLAGFHALNYSMFDLAHGYAREQMSAYVKLQELEFAAEERGYTATRHQREVGTGYFDRVATALNPDSATTALTGSTEEAQF</sequence>
<name>A0A8H9GFP0_9MICO</name>
<dbReference type="CDD" id="cd00377">
    <property type="entry name" value="ICL_PEPM"/>
    <property type="match status" value="1"/>
</dbReference>
<dbReference type="Pfam" id="PF00463">
    <property type="entry name" value="ICL"/>
    <property type="match status" value="2"/>
</dbReference>
<dbReference type="SUPFAM" id="SSF51621">
    <property type="entry name" value="Phosphoenolpyruvate/pyruvate domain"/>
    <property type="match status" value="1"/>
</dbReference>
<evidence type="ECO:0000256" key="5">
    <source>
        <dbReference type="ARBA" id="ARBA00022435"/>
    </source>
</evidence>
<organism evidence="14 15">
    <name type="scientific">Promicromonospora citrea</name>
    <dbReference type="NCBI Taxonomy" id="43677"/>
    <lineage>
        <taxon>Bacteria</taxon>
        <taxon>Bacillati</taxon>
        <taxon>Actinomycetota</taxon>
        <taxon>Actinomycetes</taxon>
        <taxon>Micrococcales</taxon>
        <taxon>Promicromonosporaceae</taxon>
        <taxon>Promicromonospora</taxon>
    </lineage>
</organism>
<dbReference type="InterPro" id="IPR015813">
    <property type="entry name" value="Pyrv/PenolPyrv_kinase-like_dom"/>
</dbReference>
<evidence type="ECO:0000256" key="3">
    <source>
        <dbReference type="ARBA" id="ARBA00011881"/>
    </source>
</evidence>
<evidence type="ECO:0000256" key="4">
    <source>
        <dbReference type="ARBA" id="ARBA00012909"/>
    </source>
</evidence>
<dbReference type="PROSITE" id="PS00161">
    <property type="entry name" value="ISOCITRATE_LYASE"/>
    <property type="match status" value="1"/>
</dbReference>
<feature type="active site" description="Proton acceptor" evidence="10">
    <location>
        <position position="216"/>
    </location>
</feature>
<feature type="binding site" evidence="12">
    <location>
        <position position="178"/>
    </location>
    <ligand>
        <name>Mg(2+)</name>
        <dbReference type="ChEBI" id="CHEBI:18420"/>
    </ligand>
</feature>
<comment type="similarity">
    <text evidence="2">Belongs to the isocitrate lyase/PEP mutase superfamily. Isocitrate lyase family.</text>
</comment>
<dbReference type="GO" id="GO:0006099">
    <property type="term" value="P:tricarboxylic acid cycle"/>
    <property type="evidence" value="ECO:0007669"/>
    <property type="project" value="UniProtKB-UniRule"/>
</dbReference>
<evidence type="ECO:0000256" key="2">
    <source>
        <dbReference type="ARBA" id="ARBA00005704"/>
    </source>
</evidence>
<evidence type="ECO:0000256" key="6">
    <source>
        <dbReference type="ARBA" id="ARBA00022532"/>
    </source>
</evidence>
<comment type="subunit">
    <text evidence="3">Homotetramer.</text>
</comment>
<dbReference type="GO" id="GO:0046872">
    <property type="term" value="F:metal ion binding"/>
    <property type="evidence" value="ECO:0007669"/>
    <property type="project" value="UniProtKB-KW"/>
</dbReference>
<dbReference type="GO" id="GO:0004451">
    <property type="term" value="F:isocitrate lyase activity"/>
    <property type="evidence" value="ECO:0007669"/>
    <property type="project" value="UniProtKB-UniRule"/>
</dbReference>
<keyword evidence="12" id="KW-0460">Magnesium</keyword>
<dbReference type="InterPro" id="IPR039556">
    <property type="entry name" value="ICL/PEPM"/>
</dbReference>
<dbReference type="InterPro" id="IPR018523">
    <property type="entry name" value="Isocitrate_lyase_ph_CS"/>
</dbReference>
<dbReference type="NCBIfam" id="NF011645">
    <property type="entry name" value="PRK15063.1"/>
    <property type="match status" value="1"/>
</dbReference>
<feature type="compositionally biased region" description="Low complexity" evidence="13">
    <location>
        <begin position="8"/>
        <end position="28"/>
    </location>
</feature>
<gene>
    <name evidence="14" type="primary">aceA</name>
    <name evidence="14" type="ORF">GCM10010102_08420</name>
</gene>
<dbReference type="PANTHER" id="PTHR21631">
    <property type="entry name" value="ISOCITRATE LYASE/MALATE SYNTHASE"/>
    <property type="match status" value="1"/>
</dbReference>